<evidence type="ECO:0000313" key="1">
    <source>
        <dbReference type="EMBL" id="KAJ6637284.1"/>
    </source>
</evidence>
<organism evidence="1 2">
    <name type="scientific">Pseudolycoriella hygida</name>
    <dbReference type="NCBI Taxonomy" id="35572"/>
    <lineage>
        <taxon>Eukaryota</taxon>
        <taxon>Metazoa</taxon>
        <taxon>Ecdysozoa</taxon>
        <taxon>Arthropoda</taxon>
        <taxon>Hexapoda</taxon>
        <taxon>Insecta</taxon>
        <taxon>Pterygota</taxon>
        <taxon>Neoptera</taxon>
        <taxon>Endopterygota</taxon>
        <taxon>Diptera</taxon>
        <taxon>Nematocera</taxon>
        <taxon>Sciaroidea</taxon>
        <taxon>Sciaridae</taxon>
        <taxon>Pseudolycoriella</taxon>
    </lineage>
</organism>
<gene>
    <name evidence="1" type="ORF">Bhyg_10014</name>
</gene>
<evidence type="ECO:0000313" key="2">
    <source>
        <dbReference type="Proteomes" id="UP001151699"/>
    </source>
</evidence>
<accession>A0A9Q0MUF3</accession>
<proteinExistence type="predicted"/>
<keyword evidence="2" id="KW-1185">Reference proteome</keyword>
<comment type="caution">
    <text evidence="1">The sequence shown here is derived from an EMBL/GenBank/DDBJ whole genome shotgun (WGS) entry which is preliminary data.</text>
</comment>
<protein>
    <submittedName>
        <fullName evidence="1">Uncharacterized protein</fullName>
    </submittedName>
</protein>
<dbReference type="AlphaFoldDB" id="A0A9Q0MUF3"/>
<dbReference type="Proteomes" id="UP001151699">
    <property type="component" value="Chromosome X"/>
</dbReference>
<reference evidence="1" key="1">
    <citation type="submission" date="2022-07" db="EMBL/GenBank/DDBJ databases">
        <authorList>
            <person name="Trinca V."/>
            <person name="Uliana J.V.C."/>
            <person name="Torres T.T."/>
            <person name="Ward R.J."/>
            <person name="Monesi N."/>
        </authorList>
    </citation>
    <scope>NUCLEOTIDE SEQUENCE</scope>
    <source>
        <strain evidence="1">HSMRA1968</strain>
        <tissue evidence="1">Whole embryos</tissue>
    </source>
</reference>
<sequence length="33" mass="3720">MEGCDMVANPPSVHLTSLYDDNQRNCVNRKAKI</sequence>
<dbReference type="EMBL" id="WJQU01000003">
    <property type="protein sequence ID" value="KAJ6637284.1"/>
    <property type="molecule type" value="Genomic_DNA"/>
</dbReference>
<name>A0A9Q0MUF3_9DIPT</name>